<dbReference type="PANTHER" id="PTHR30146:SF138">
    <property type="entry name" value="TRANSCRIPTIONAL REGULATORY PROTEIN"/>
    <property type="match status" value="1"/>
</dbReference>
<evidence type="ECO:0000256" key="3">
    <source>
        <dbReference type="ARBA" id="ARBA00023163"/>
    </source>
</evidence>
<evidence type="ECO:0000256" key="1">
    <source>
        <dbReference type="ARBA" id="ARBA00023015"/>
    </source>
</evidence>
<dbReference type="RefSeq" id="WP_197680693.1">
    <property type="nucleotide sequence ID" value="NZ_LT629799.1"/>
</dbReference>
<dbReference type="CDD" id="cd01392">
    <property type="entry name" value="HTH_LacI"/>
    <property type="match status" value="1"/>
</dbReference>
<evidence type="ECO:0000256" key="2">
    <source>
        <dbReference type="ARBA" id="ARBA00023125"/>
    </source>
</evidence>
<dbReference type="Proteomes" id="UP000198825">
    <property type="component" value="Chromosome I"/>
</dbReference>
<dbReference type="InterPro" id="IPR046335">
    <property type="entry name" value="LacI/GalR-like_sensor"/>
</dbReference>
<dbReference type="GO" id="GO:0003700">
    <property type="term" value="F:DNA-binding transcription factor activity"/>
    <property type="evidence" value="ECO:0007669"/>
    <property type="project" value="TreeGrafter"/>
</dbReference>
<dbReference type="SUPFAM" id="SSF53822">
    <property type="entry name" value="Periplasmic binding protein-like I"/>
    <property type="match status" value="1"/>
</dbReference>
<evidence type="ECO:0000313" key="6">
    <source>
        <dbReference type="Proteomes" id="UP000198825"/>
    </source>
</evidence>
<dbReference type="STRING" id="546874.SAMN04488544_1923"/>
<proteinExistence type="predicted"/>
<gene>
    <name evidence="5" type="ORF">SAMN04488544_1923</name>
</gene>
<dbReference type="AlphaFoldDB" id="A0A1H2MF19"/>
<keyword evidence="1" id="KW-0805">Transcription regulation</keyword>
<dbReference type="SMART" id="SM00354">
    <property type="entry name" value="HTH_LACI"/>
    <property type="match status" value="1"/>
</dbReference>
<dbReference type="GO" id="GO:0000976">
    <property type="term" value="F:transcription cis-regulatory region binding"/>
    <property type="evidence" value="ECO:0007669"/>
    <property type="project" value="TreeGrafter"/>
</dbReference>
<dbReference type="InterPro" id="IPR000843">
    <property type="entry name" value="HTH_LacI"/>
</dbReference>
<protein>
    <submittedName>
        <fullName evidence="5">Transcriptional regulator, LacI family</fullName>
    </submittedName>
</protein>
<evidence type="ECO:0000313" key="5">
    <source>
        <dbReference type="EMBL" id="SDU91635.1"/>
    </source>
</evidence>
<sequence length="355" mass="37706">MEAEGEPGSERRRTSATAAVTLSEVASRAGVSVSAVSKVLRGTAAIRVSPETRQRILDAAQELRYRPNFAARALQAARTQVLGLVVPDLTNALFTELMHGVEDGAAAHGYTVLLGRLDTDRPQTEVIARLLGEGRVDGLVLQATDGVDPDSLDQLLDPRAAVVLINSVASGRASSVTVDDVGGARTATEHLVSLGHTRIALAGGLPTSYTAQRRRRGHQEAMRAAGLVPREDHETALGYTAEQGREALRRLLRLDPRPTAVVVANVNAAIGLLAEAHAQGVDVPGELSVATVLDSWTAENTWPPLTAVRMQFYAMGERAVASVVRRLEDGAMTEEVVLDPPPELVVRGSTVPPRT</sequence>
<keyword evidence="2" id="KW-0238">DNA-binding</keyword>
<dbReference type="Gene3D" id="3.40.50.2300">
    <property type="match status" value="2"/>
</dbReference>
<dbReference type="SUPFAM" id="SSF47413">
    <property type="entry name" value="lambda repressor-like DNA-binding domains"/>
    <property type="match status" value="1"/>
</dbReference>
<dbReference type="Pfam" id="PF00356">
    <property type="entry name" value="LacI"/>
    <property type="match status" value="1"/>
</dbReference>
<keyword evidence="6" id="KW-1185">Reference proteome</keyword>
<dbReference type="PROSITE" id="PS00356">
    <property type="entry name" value="HTH_LACI_1"/>
    <property type="match status" value="1"/>
</dbReference>
<dbReference type="PROSITE" id="PS50932">
    <property type="entry name" value="HTH_LACI_2"/>
    <property type="match status" value="1"/>
</dbReference>
<feature type="domain" description="HTH lacI-type" evidence="4">
    <location>
        <begin position="20"/>
        <end position="76"/>
    </location>
</feature>
<evidence type="ECO:0000259" key="4">
    <source>
        <dbReference type="PROSITE" id="PS50932"/>
    </source>
</evidence>
<reference evidence="6" key="1">
    <citation type="submission" date="2016-10" db="EMBL/GenBank/DDBJ databases">
        <authorList>
            <person name="Varghese N."/>
            <person name="Submissions S."/>
        </authorList>
    </citation>
    <scope>NUCLEOTIDE SEQUENCE [LARGE SCALE GENOMIC DNA]</scope>
    <source>
        <strain evidence="6">DSM 21743</strain>
    </source>
</reference>
<dbReference type="PANTHER" id="PTHR30146">
    <property type="entry name" value="LACI-RELATED TRANSCRIPTIONAL REPRESSOR"/>
    <property type="match status" value="1"/>
</dbReference>
<dbReference type="CDD" id="cd06267">
    <property type="entry name" value="PBP1_LacI_sugar_binding-like"/>
    <property type="match status" value="1"/>
</dbReference>
<dbReference type="Gene3D" id="1.10.260.40">
    <property type="entry name" value="lambda repressor-like DNA-binding domains"/>
    <property type="match status" value="1"/>
</dbReference>
<keyword evidence="3" id="KW-0804">Transcription</keyword>
<name>A0A1H2MF19_9ACTN</name>
<accession>A0A1H2MF19</accession>
<organism evidence="5 6">
    <name type="scientific">Microlunatus sagamiharensis</name>
    <dbReference type="NCBI Taxonomy" id="546874"/>
    <lineage>
        <taxon>Bacteria</taxon>
        <taxon>Bacillati</taxon>
        <taxon>Actinomycetota</taxon>
        <taxon>Actinomycetes</taxon>
        <taxon>Propionibacteriales</taxon>
        <taxon>Propionibacteriaceae</taxon>
        <taxon>Microlunatus</taxon>
    </lineage>
</organism>
<dbReference type="InterPro" id="IPR028082">
    <property type="entry name" value="Peripla_BP_I"/>
</dbReference>
<dbReference type="InterPro" id="IPR010982">
    <property type="entry name" value="Lambda_DNA-bd_dom_sf"/>
</dbReference>
<dbReference type="Pfam" id="PF13377">
    <property type="entry name" value="Peripla_BP_3"/>
    <property type="match status" value="1"/>
</dbReference>
<dbReference type="EMBL" id="LT629799">
    <property type="protein sequence ID" value="SDU91635.1"/>
    <property type="molecule type" value="Genomic_DNA"/>
</dbReference>